<evidence type="ECO:0000259" key="7">
    <source>
        <dbReference type="Pfam" id="PF03016"/>
    </source>
</evidence>
<keyword evidence="4" id="KW-0735">Signal-anchor</keyword>
<evidence type="ECO:0000256" key="1">
    <source>
        <dbReference type="ARBA" id="ARBA00004323"/>
    </source>
</evidence>
<keyword evidence="9" id="KW-1185">Reference proteome</keyword>
<name>A0AAV0IZG1_9ROSI</name>
<keyword evidence="3" id="KW-0328">Glycosyltransferase</keyword>
<comment type="similarity">
    <text evidence="2">Belongs to the glycosyltransferase 47 family.</text>
</comment>
<dbReference type="InterPro" id="IPR040911">
    <property type="entry name" value="Exostosin_GT47"/>
</dbReference>
<dbReference type="GO" id="GO:0000139">
    <property type="term" value="C:Golgi membrane"/>
    <property type="evidence" value="ECO:0007669"/>
    <property type="project" value="UniProtKB-SubCell"/>
</dbReference>
<dbReference type="PANTHER" id="PTHR11062:SF249">
    <property type="entry name" value="OS08G0438600 PROTEIN"/>
    <property type="match status" value="1"/>
</dbReference>
<keyword evidence="5" id="KW-0333">Golgi apparatus</keyword>
<dbReference type="Pfam" id="PF03016">
    <property type="entry name" value="Exostosin_GT47"/>
    <property type="match status" value="1"/>
</dbReference>
<gene>
    <name evidence="8" type="ORF">LITE_LOCUS11311</name>
</gene>
<accession>A0AAV0IZG1</accession>
<dbReference type="PANTHER" id="PTHR11062">
    <property type="entry name" value="EXOSTOSIN HEPARAN SULFATE GLYCOSYLTRANSFERASE -RELATED"/>
    <property type="match status" value="1"/>
</dbReference>
<evidence type="ECO:0000313" key="8">
    <source>
        <dbReference type="EMBL" id="CAI0401691.1"/>
    </source>
</evidence>
<organism evidence="8 9">
    <name type="scientific">Linum tenue</name>
    <dbReference type="NCBI Taxonomy" id="586396"/>
    <lineage>
        <taxon>Eukaryota</taxon>
        <taxon>Viridiplantae</taxon>
        <taxon>Streptophyta</taxon>
        <taxon>Embryophyta</taxon>
        <taxon>Tracheophyta</taxon>
        <taxon>Spermatophyta</taxon>
        <taxon>Magnoliopsida</taxon>
        <taxon>eudicotyledons</taxon>
        <taxon>Gunneridae</taxon>
        <taxon>Pentapetalae</taxon>
        <taxon>rosids</taxon>
        <taxon>fabids</taxon>
        <taxon>Malpighiales</taxon>
        <taxon>Linaceae</taxon>
        <taxon>Linum</taxon>
    </lineage>
</organism>
<evidence type="ECO:0000313" key="9">
    <source>
        <dbReference type="Proteomes" id="UP001154282"/>
    </source>
</evidence>
<evidence type="ECO:0000256" key="3">
    <source>
        <dbReference type="ARBA" id="ARBA00022676"/>
    </source>
</evidence>
<proteinExistence type="inferred from homology"/>
<comment type="subcellular location">
    <subcellularLocation>
        <location evidence="1">Golgi apparatus membrane</location>
        <topology evidence="1">Single-pass type II membrane protein</topology>
    </subcellularLocation>
</comment>
<evidence type="ECO:0000256" key="4">
    <source>
        <dbReference type="ARBA" id="ARBA00022968"/>
    </source>
</evidence>
<evidence type="ECO:0000256" key="6">
    <source>
        <dbReference type="SAM" id="MobiDB-lite"/>
    </source>
</evidence>
<keyword evidence="3" id="KW-0808">Transferase</keyword>
<dbReference type="GO" id="GO:0016757">
    <property type="term" value="F:glycosyltransferase activity"/>
    <property type="evidence" value="ECO:0007669"/>
    <property type="project" value="UniProtKB-KW"/>
</dbReference>
<keyword evidence="4" id="KW-0812">Transmembrane</keyword>
<dbReference type="Proteomes" id="UP001154282">
    <property type="component" value="Unassembled WGS sequence"/>
</dbReference>
<feature type="domain" description="Exostosin GT47" evidence="7">
    <location>
        <begin position="126"/>
        <end position="376"/>
    </location>
</feature>
<feature type="region of interest" description="Disordered" evidence="6">
    <location>
        <begin position="73"/>
        <end position="92"/>
    </location>
</feature>
<reference evidence="8" key="1">
    <citation type="submission" date="2022-08" db="EMBL/GenBank/DDBJ databases">
        <authorList>
            <person name="Gutierrez-Valencia J."/>
        </authorList>
    </citation>
    <scope>NUCLEOTIDE SEQUENCE</scope>
</reference>
<dbReference type="AlphaFoldDB" id="A0AAV0IZG1"/>
<comment type="caution">
    <text evidence="8">The sequence shown here is derived from an EMBL/GenBank/DDBJ whole genome shotgun (WGS) entry which is preliminary data.</text>
</comment>
<evidence type="ECO:0000256" key="2">
    <source>
        <dbReference type="ARBA" id="ARBA00010271"/>
    </source>
</evidence>
<sequence length="443" mass="50137">MSEKAKPPSRLLFYLITLSLFLLILSSLSLRQFGDVSLLPGSVFRLILANDTSINVRPNVQRDSKIKTIPFLSPLSSKTQSPNSGPSSEGAICPPSRSLSCEKNRAVLKHSMEFWLTLDLLASNAPSVVKACSAVRVENSSEADIFFVPFFSSLSYNRYSKPLGKEKLVLNRILQEKLVQYLLGQDLWKRHGGKDHLIVAHHPNSMLHSRKKLASAMFVLADFGRYPAKVANIEKDIIAPYKHVVRSIPNDQSAKFDQRSILAYFKGAIYRKDGGTIRQELYYLLKDEKDVHFTFGSYGKNGVNKANAGMASSKFCLHIAGDTPSSNRLFDIVATHCVPVIISDEIELPFEDVLDYSDFCVFVHASDAIKPGYLLKLLRGIDRDEWTKMWVRLQEIAPHFEYNYPSKPDDAVDMIWKAVRRKVSAVRLELNRKKRYYRSQPTS</sequence>
<dbReference type="EMBL" id="CAMGYJ010000004">
    <property type="protein sequence ID" value="CAI0401691.1"/>
    <property type="molecule type" value="Genomic_DNA"/>
</dbReference>
<feature type="compositionally biased region" description="Polar residues" evidence="6">
    <location>
        <begin position="74"/>
        <end position="87"/>
    </location>
</feature>
<evidence type="ECO:0000256" key="5">
    <source>
        <dbReference type="ARBA" id="ARBA00023034"/>
    </source>
</evidence>
<protein>
    <recommendedName>
        <fullName evidence="7">Exostosin GT47 domain-containing protein</fullName>
    </recommendedName>
</protein>
<dbReference type="InterPro" id="IPR004263">
    <property type="entry name" value="Exostosin"/>
</dbReference>